<sequence length="64" mass="7566">VNELEAKRNDLKEEYLRLRCGHVSRQLADVIMIKKTRRNIARINTVLNEKQKQLSEETKTDEQA</sequence>
<dbReference type="GO" id="GO:0006412">
    <property type="term" value="P:translation"/>
    <property type="evidence" value="ECO:0007669"/>
    <property type="project" value="InterPro"/>
</dbReference>
<name>A0A381YK00_9ZZZZ</name>
<dbReference type="GO" id="GO:0005840">
    <property type="term" value="C:ribosome"/>
    <property type="evidence" value="ECO:0007669"/>
    <property type="project" value="UniProtKB-KW"/>
</dbReference>
<evidence type="ECO:0000313" key="5">
    <source>
        <dbReference type="EMBL" id="SVA77386.1"/>
    </source>
</evidence>
<dbReference type="AlphaFoldDB" id="A0A381YK00"/>
<dbReference type="SUPFAM" id="SSF46561">
    <property type="entry name" value="Ribosomal protein L29 (L29p)"/>
    <property type="match status" value="1"/>
</dbReference>
<feature type="non-terminal residue" evidence="5">
    <location>
        <position position="1"/>
    </location>
</feature>
<reference evidence="5" key="1">
    <citation type="submission" date="2018-05" db="EMBL/GenBank/DDBJ databases">
        <authorList>
            <person name="Lanie J.A."/>
            <person name="Ng W.-L."/>
            <person name="Kazmierczak K.M."/>
            <person name="Andrzejewski T.M."/>
            <person name="Davidsen T.M."/>
            <person name="Wayne K.J."/>
            <person name="Tettelin H."/>
            <person name="Glass J.I."/>
            <person name="Rusch D."/>
            <person name="Podicherti R."/>
            <person name="Tsui H.-C.T."/>
            <person name="Winkler M.E."/>
        </authorList>
    </citation>
    <scope>NUCLEOTIDE SEQUENCE</scope>
</reference>
<dbReference type="CDD" id="cd00427">
    <property type="entry name" value="Ribosomal_L29_HIP"/>
    <property type="match status" value="1"/>
</dbReference>
<organism evidence="5">
    <name type="scientific">marine metagenome</name>
    <dbReference type="NCBI Taxonomy" id="408172"/>
    <lineage>
        <taxon>unclassified sequences</taxon>
        <taxon>metagenomes</taxon>
        <taxon>ecological metagenomes</taxon>
    </lineage>
</organism>
<comment type="similarity">
    <text evidence="1">Belongs to the universal ribosomal protein uL29 family.</text>
</comment>
<dbReference type="NCBIfam" id="TIGR00012">
    <property type="entry name" value="L29"/>
    <property type="match status" value="1"/>
</dbReference>
<feature type="coiled-coil region" evidence="4">
    <location>
        <begin position="1"/>
        <end position="53"/>
    </location>
</feature>
<dbReference type="Pfam" id="PF00831">
    <property type="entry name" value="Ribosomal_L29"/>
    <property type="match status" value="1"/>
</dbReference>
<accession>A0A381YK00</accession>
<dbReference type="InterPro" id="IPR001854">
    <property type="entry name" value="Ribosomal_uL29"/>
</dbReference>
<evidence type="ECO:0008006" key="6">
    <source>
        <dbReference type="Google" id="ProtNLM"/>
    </source>
</evidence>
<keyword evidence="3" id="KW-0687">Ribonucleoprotein</keyword>
<dbReference type="GO" id="GO:0003735">
    <property type="term" value="F:structural constituent of ribosome"/>
    <property type="evidence" value="ECO:0007669"/>
    <property type="project" value="InterPro"/>
</dbReference>
<proteinExistence type="inferred from homology"/>
<dbReference type="GO" id="GO:1990904">
    <property type="term" value="C:ribonucleoprotein complex"/>
    <property type="evidence" value="ECO:0007669"/>
    <property type="project" value="UniProtKB-KW"/>
</dbReference>
<dbReference type="EMBL" id="UINC01018424">
    <property type="protein sequence ID" value="SVA77386.1"/>
    <property type="molecule type" value="Genomic_DNA"/>
</dbReference>
<evidence type="ECO:0000256" key="4">
    <source>
        <dbReference type="SAM" id="Coils"/>
    </source>
</evidence>
<dbReference type="HAMAP" id="MF_00374">
    <property type="entry name" value="Ribosomal_uL29"/>
    <property type="match status" value="1"/>
</dbReference>
<evidence type="ECO:0000256" key="2">
    <source>
        <dbReference type="ARBA" id="ARBA00022980"/>
    </source>
</evidence>
<dbReference type="Gene3D" id="1.10.287.310">
    <property type="match status" value="1"/>
</dbReference>
<evidence type="ECO:0000256" key="3">
    <source>
        <dbReference type="ARBA" id="ARBA00023274"/>
    </source>
</evidence>
<protein>
    <recommendedName>
        <fullName evidence="6">50S ribosomal protein L29</fullName>
    </recommendedName>
</protein>
<keyword evidence="4" id="KW-0175">Coiled coil</keyword>
<evidence type="ECO:0000256" key="1">
    <source>
        <dbReference type="ARBA" id="ARBA00009254"/>
    </source>
</evidence>
<dbReference type="InterPro" id="IPR036049">
    <property type="entry name" value="Ribosomal_uL29_sf"/>
</dbReference>
<keyword evidence="2" id="KW-0689">Ribosomal protein</keyword>
<gene>
    <name evidence="5" type="ORF">METZ01_LOCUS130240</name>
</gene>